<reference evidence="1" key="1">
    <citation type="submission" date="2018-10" db="EMBL/GenBank/DDBJ databases">
        <title>Hidden diversity of soil giant viruses.</title>
        <authorList>
            <person name="Schulz F."/>
            <person name="Alteio L."/>
            <person name="Goudeau D."/>
            <person name="Ryan E.M."/>
            <person name="Malmstrom R.R."/>
            <person name="Blanchard J."/>
            <person name="Woyke T."/>
        </authorList>
    </citation>
    <scope>NUCLEOTIDE SEQUENCE</scope>
    <source>
        <strain evidence="1">BAV1</strain>
    </source>
</reference>
<organism evidence="1">
    <name type="scientific">Barrevirus sp</name>
    <dbReference type="NCBI Taxonomy" id="2487763"/>
    <lineage>
        <taxon>Viruses</taxon>
        <taxon>Varidnaviria</taxon>
        <taxon>Bamfordvirae</taxon>
        <taxon>Nucleocytoviricota</taxon>
        <taxon>Megaviricetes</taxon>
        <taxon>Imitervirales</taxon>
        <taxon>Mimiviridae</taxon>
        <taxon>Klosneuvirinae</taxon>
    </lineage>
</organism>
<gene>
    <name evidence="1" type="ORF">Barrevirus11_11</name>
</gene>
<name>A0A3G4ZSV3_9VIRU</name>
<dbReference type="EMBL" id="MK072008">
    <property type="protein sequence ID" value="AYV77081.1"/>
    <property type="molecule type" value="Genomic_DNA"/>
</dbReference>
<sequence length="43" mass="5417">MGVFGHQKISLNIYFLIYIEIDYKWKYFKYKTKYLNQLTNYNN</sequence>
<protein>
    <submittedName>
        <fullName evidence="1">Uncharacterized protein</fullName>
    </submittedName>
</protein>
<evidence type="ECO:0000313" key="1">
    <source>
        <dbReference type="EMBL" id="AYV77081.1"/>
    </source>
</evidence>
<accession>A0A3G4ZSV3</accession>
<proteinExistence type="predicted"/>